<dbReference type="InterPro" id="IPR011025">
    <property type="entry name" value="GproteinA_insert"/>
</dbReference>
<reference evidence="2" key="2">
    <citation type="submission" date="2020-10" db="UniProtKB">
        <authorList>
            <consortium name="WormBaseParasite"/>
        </authorList>
    </citation>
    <scope>IDENTIFICATION</scope>
</reference>
<name>A0A7E4VAJ9_PANRE</name>
<dbReference type="GO" id="GO:0007165">
    <property type="term" value="P:signal transduction"/>
    <property type="evidence" value="ECO:0007669"/>
    <property type="project" value="InterPro"/>
</dbReference>
<evidence type="ECO:0000313" key="1">
    <source>
        <dbReference type="Proteomes" id="UP000492821"/>
    </source>
</evidence>
<organism evidence="1 2">
    <name type="scientific">Panagrellus redivivus</name>
    <name type="common">Microworm</name>
    <dbReference type="NCBI Taxonomy" id="6233"/>
    <lineage>
        <taxon>Eukaryota</taxon>
        <taxon>Metazoa</taxon>
        <taxon>Ecdysozoa</taxon>
        <taxon>Nematoda</taxon>
        <taxon>Chromadorea</taxon>
        <taxon>Rhabditida</taxon>
        <taxon>Tylenchina</taxon>
        <taxon>Panagrolaimomorpha</taxon>
        <taxon>Panagrolaimoidea</taxon>
        <taxon>Panagrolaimidae</taxon>
        <taxon>Panagrellus</taxon>
    </lineage>
</organism>
<keyword evidence="1" id="KW-1185">Reference proteome</keyword>
<dbReference type="Proteomes" id="UP000492821">
    <property type="component" value="Unassembled WGS sequence"/>
</dbReference>
<reference evidence="1" key="1">
    <citation type="journal article" date="2013" name="Genetics">
        <title>The draft genome and transcriptome of Panagrellus redivivus are shaped by the harsh demands of a free-living lifestyle.</title>
        <authorList>
            <person name="Srinivasan J."/>
            <person name="Dillman A.R."/>
            <person name="Macchietto M.G."/>
            <person name="Heikkinen L."/>
            <person name="Lakso M."/>
            <person name="Fracchia K.M."/>
            <person name="Antoshechkin I."/>
            <person name="Mortazavi A."/>
            <person name="Wong G."/>
            <person name="Sternberg P.W."/>
        </authorList>
    </citation>
    <scope>NUCLEOTIDE SEQUENCE [LARGE SCALE GENOMIC DNA]</scope>
    <source>
        <strain evidence="1">MT8872</strain>
    </source>
</reference>
<dbReference type="SUPFAM" id="SSF47895">
    <property type="entry name" value="Transducin (alpha subunit), insertion domain"/>
    <property type="match status" value="1"/>
</dbReference>
<accession>A0A7E4VAJ9</accession>
<evidence type="ECO:0000313" key="2">
    <source>
        <dbReference type="WBParaSite" id="Pan_g18552.t1"/>
    </source>
</evidence>
<sequence length="218" mass="24722">MEPFKHSPKTRKAIIRELNQGLSGPEPHLACYVPVFGRANAGKRSFIKQIRISGNKEYSTDAERQQFAVVVQRFVIDNMRRVISALNHGGLSAFNSQALLWESLDLKRRRSFFEFVQNVFEFLSTYHGSALPQKIRDVSGLDNWAPEYLLQCKKFLNVGYCPSEEDILRVVPLRDGDFGSVCWCNALTAEAGDHSTLGPNDSKTANYLFKFFNYPCSS</sequence>
<dbReference type="WBParaSite" id="Pan_g18552.t1">
    <property type="protein sequence ID" value="Pan_g18552.t1"/>
    <property type="gene ID" value="Pan_g18552"/>
</dbReference>
<protein>
    <submittedName>
        <fullName evidence="2">Guanine nucleotide binding protein, alpha subunit</fullName>
    </submittedName>
</protein>
<dbReference type="AlphaFoldDB" id="A0A7E4VAJ9"/>
<proteinExistence type="predicted"/>